<dbReference type="EMBL" id="JBHTKB010000002">
    <property type="protein sequence ID" value="MFD0914078.1"/>
    <property type="molecule type" value="Genomic_DNA"/>
</dbReference>
<protein>
    <submittedName>
        <fullName evidence="1">Uncharacterized protein</fullName>
    </submittedName>
</protein>
<keyword evidence="2" id="KW-1185">Reference proteome</keyword>
<comment type="caution">
    <text evidence="1">The sequence shown here is derived from an EMBL/GenBank/DDBJ whole genome shotgun (WGS) entry which is preliminary data.</text>
</comment>
<gene>
    <name evidence="1" type="ORF">ACFQ1Z_11010</name>
</gene>
<dbReference type="RefSeq" id="WP_379057624.1">
    <property type="nucleotide sequence ID" value="NZ_JBHTKB010000002.1"/>
</dbReference>
<proteinExistence type="predicted"/>
<dbReference type="Proteomes" id="UP001597128">
    <property type="component" value="Unassembled WGS sequence"/>
</dbReference>
<name>A0ABW3F8C4_9PROT</name>
<evidence type="ECO:0000313" key="2">
    <source>
        <dbReference type="Proteomes" id="UP001597128"/>
    </source>
</evidence>
<accession>A0ABW3F8C4</accession>
<organism evidence="1 2">
    <name type="scientific">Methylophilus luteus</name>
    <dbReference type="NCBI Taxonomy" id="640108"/>
    <lineage>
        <taxon>Bacteria</taxon>
        <taxon>Pseudomonadati</taxon>
        <taxon>Pseudomonadota</taxon>
        <taxon>Betaproteobacteria</taxon>
        <taxon>Nitrosomonadales</taxon>
        <taxon>Methylophilaceae</taxon>
        <taxon>Methylophilus</taxon>
    </lineage>
</organism>
<evidence type="ECO:0000313" key="1">
    <source>
        <dbReference type="EMBL" id="MFD0914078.1"/>
    </source>
</evidence>
<reference evidence="2" key="1">
    <citation type="journal article" date="2019" name="Int. J. Syst. Evol. Microbiol.">
        <title>The Global Catalogue of Microorganisms (GCM) 10K type strain sequencing project: providing services to taxonomists for standard genome sequencing and annotation.</title>
        <authorList>
            <consortium name="The Broad Institute Genomics Platform"/>
            <consortium name="The Broad Institute Genome Sequencing Center for Infectious Disease"/>
            <person name="Wu L."/>
            <person name="Ma J."/>
        </authorList>
    </citation>
    <scope>NUCLEOTIDE SEQUENCE [LARGE SCALE GENOMIC DNA]</scope>
    <source>
        <strain evidence="2">CCUG 58412</strain>
    </source>
</reference>
<sequence>MKFNPIRRRESSLEEGAYLLNSLVSGSRSTYEPGDPLGNMATFDVSEVIGYYLIGLHQEAAPVIPRAIEWLNIAIAQDEGHNRPAPHIHREALHQAKALALWLQSGDAAIEVWEKAREYNFICLEVGAYRNKTKTEGLDDYLCYCIQSEQYQAGITEYEKYYGVKKISLKKTLSPRAYGYAFCLNEINPQYSADDLLEAGRKMLQANLEDHPWLGHGDYNRATMWLKNVYWHHNRTLTPLETLLKAYENMPGVPRPSFV</sequence>